<feature type="region of interest" description="Disordered" evidence="9">
    <location>
        <begin position="434"/>
        <end position="453"/>
    </location>
</feature>
<dbReference type="PRINTS" id="PR00237">
    <property type="entry name" value="GPCRRHODOPSN"/>
</dbReference>
<keyword evidence="6 8" id="KW-0675">Receptor</keyword>
<dbReference type="InterPro" id="IPR017452">
    <property type="entry name" value="GPCR_Rhodpsn_7TM"/>
</dbReference>
<protein>
    <recommendedName>
        <fullName evidence="11">G-protein coupled receptors family 1 profile domain-containing protein</fullName>
    </recommendedName>
</protein>
<sequence>MSNNTTIKPTDLLPVEAKDIPQIIICIVGFLGNLVVISAIIFDKRLQTSLNYLVLNLSFCNICVVVFSIPFQLLTKRHHHDFIFGELGCQLIYPFATWAVNVSVSSLLTITIERWIAIVHPMTWRSCQKHTLKMIFANHVYGYVTIIPYAVHIRLAVIPGTELRYCAEIWDTGTAKFYTILLFLLQYLLPLALMMFFYTSAWIHLKRQNDHTIRLSEEARTARSMSLRLNNEEEIRARFAKRGRTESILSTTYSGEAKDMCLMFCLKMFRVSNYYKRTSSSASSSYDNADYFIANGRRRQTIRTFFMFLLIIVIFAISSLPNQIIWLVYSFKQGAKFSESVTSTFVIFHYLNYIMNPFIYGGLNKYFLRAYKRLFLCSHSEENNNTSTTLAPPCSPGLTGHPDLFREGIITRNPVNVISAGSLDSIYEEAEEEDEWSVATDKDQTPVSSPPMSTKRVKFKFSVTSNPFRKLSTISNMSDQEKKERRHRKISQALVQDRQRKLTLPALAASTSINHEDKARIRKHSVPAQIQNPKAFIFDDSFSVLPPTRVNSSSLKDKLNLLTSRVSPRSSVTEILNNNTLPTKAVTSRRRKTGIFNMTDSGSFETHNNGQKSCFDQISEESEVSSHSERSSLLSHDSLKRNSGITHSKTFGGFHRNSYIDSETNCKRSSCYSQQSFAESTNSLDNDCTTTEQPTWYNNRSFDLKDGSYEDVHINLSSSNENLIDLKRNLLGDLSKTSDNKAEIVEYPKLSSTLENSDSKQNIRRCSNTEIDCDNMEESQSCSDNLINDSRACANDFRHNPGQETRACANDSDNEELDKMLEEIENLRDSWYLDGSSDVQEQFCYLLAKLEKHSLTRHLSTSKNISTQTSDNRDLEDSSRSSCIGYEVSDEISSMDKRQNYKDYDFDSLDEMPESYL</sequence>
<proteinExistence type="inferred from homology"/>
<comment type="similarity">
    <text evidence="8">Belongs to the G-protein coupled receptor 1 family.</text>
</comment>
<dbReference type="Gene3D" id="1.20.1070.10">
    <property type="entry name" value="Rhodopsin 7-helix transmembrane proteins"/>
    <property type="match status" value="1"/>
</dbReference>
<dbReference type="EnsemblMetazoa" id="CLYHEMT011806.1">
    <property type="protein sequence ID" value="CLYHEMP011806.1"/>
    <property type="gene ID" value="CLYHEMG011806"/>
</dbReference>
<feature type="compositionally biased region" description="Polar residues" evidence="9">
    <location>
        <begin position="858"/>
        <end position="870"/>
    </location>
</feature>
<evidence type="ECO:0000313" key="13">
    <source>
        <dbReference type="Proteomes" id="UP000594262"/>
    </source>
</evidence>
<feature type="transmembrane region" description="Helical" evidence="10">
    <location>
        <begin position="54"/>
        <end position="75"/>
    </location>
</feature>
<dbReference type="RefSeq" id="XP_066929202.1">
    <property type="nucleotide sequence ID" value="XM_067073101.1"/>
</dbReference>
<evidence type="ECO:0000256" key="8">
    <source>
        <dbReference type="RuleBase" id="RU000688"/>
    </source>
</evidence>
<dbReference type="GO" id="GO:0004930">
    <property type="term" value="F:G protein-coupled receptor activity"/>
    <property type="evidence" value="ECO:0007669"/>
    <property type="project" value="UniProtKB-KW"/>
</dbReference>
<evidence type="ECO:0000256" key="4">
    <source>
        <dbReference type="ARBA" id="ARBA00023040"/>
    </source>
</evidence>
<feature type="transmembrane region" description="Helical" evidence="10">
    <location>
        <begin position="177"/>
        <end position="198"/>
    </location>
</feature>
<feature type="transmembrane region" description="Helical" evidence="10">
    <location>
        <begin position="95"/>
        <end position="119"/>
    </location>
</feature>
<feature type="transmembrane region" description="Helical" evidence="10">
    <location>
        <begin position="140"/>
        <end position="157"/>
    </location>
</feature>
<organism evidence="12 13">
    <name type="scientific">Clytia hemisphaerica</name>
    <dbReference type="NCBI Taxonomy" id="252671"/>
    <lineage>
        <taxon>Eukaryota</taxon>
        <taxon>Metazoa</taxon>
        <taxon>Cnidaria</taxon>
        <taxon>Hydrozoa</taxon>
        <taxon>Hydroidolina</taxon>
        <taxon>Leptothecata</taxon>
        <taxon>Obeliida</taxon>
        <taxon>Clytiidae</taxon>
        <taxon>Clytia</taxon>
    </lineage>
</organism>
<dbReference type="AlphaFoldDB" id="A0A7M5VEK3"/>
<evidence type="ECO:0000256" key="6">
    <source>
        <dbReference type="ARBA" id="ARBA00023170"/>
    </source>
</evidence>
<dbReference type="PROSITE" id="PS00237">
    <property type="entry name" value="G_PROTEIN_RECEP_F1_1"/>
    <property type="match status" value="1"/>
</dbReference>
<dbReference type="InterPro" id="IPR000276">
    <property type="entry name" value="GPCR_Rhodpsn"/>
</dbReference>
<feature type="region of interest" description="Disordered" evidence="9">
    <location>
        <begin position="858"/>
        <end position="881"/>
    </location>
</feature>
<evidence type="ECO:0000256" key="10">
    <source>
        <dbReference type="SAM" id="Phobius"/>
    </source>
</evidence>
<keyword evidence="4 8" id="KW-0297">G-protein coupled receptor</keyword>
<keyword evidence="5 10" id="KW-0472">Membrane</keyword>
<dbReference type="PANTHER" id="PTHR45695:SF9">
    <property type="entry name" value="LEUCOKININ RECEPTOR"/>
    <property type="match status" value="1"/>
</dbReference>
<keyword evidence="3 10" id="KW-1133">Transmembrane helix</keyword>
<dbReference type="SUPFAM" id="SSF81321">
    <property type="entry name" value="Family A G protein-coupled receptor-like"/>
    <property type="match status" value="1"/>
</dbReference>
<feature type="region of interest" description="Disordered" evidence="9">
    <location>
        <begin position="617"/>
        <end position="637"/>
    </location>
</feature>
<feature type="domain" description="G-protein coupled receptors family 1 profile" evidence="11">
    <location>
        <begin position="32"/>
        <end position="360"/>
    </location>
</feature>
<keyword evidence="13" id="KW-1185">Reference proteome</keyword>
<dbReference type="PROSITE" id="PS50262">
    <property type="entry name" value="G_PROTEIN_RECEP_F1_2"/>
    <property type="match status" value="1"/>
</dbReference>
<comment type="subcellular location">
    <subcellularLocation>
        <location evidence="1">Membrane</location>
        <topology evidence="1">Multi-pass membrane protein</topology>
    </subcellularLocation>
</comment>
<dbReference type="OrthoDB" id="5987936at2759"/>
<evidence type="ECO:0000256" key="3">
    <source>
        <dbReference type="ARBA" id="ARBA00022989"/>
    </source>
</evidence>
<name>A0A7M5VEK3_9CNID</name>
<feature type="transmembrane region" description="Helical" evidence="10">
    <location>
        <begin position="305"/>
        <end position="329"/>
    </location>
</feature>
<dbReference type="CDD" id="cd00637">
    <property type="entry name" value="7tm_classA_rhodopsin-like"/>
    <property type="match status" value="1"/>
</dbReference>
<evidence type="ECO:0000256" key="5">
    <source>
        <dbReference type="ARBA" id="ARBA00023136"/>
    </source>
</evidence>
<evidence type="ECO:0000256" key="7">
    <source>
        <dbReference type="ARBA" id="ARBA00023224"/>
    </source>
</evidence>
<dbReference type="PANTHER" id="PTHR45695">
    <property type="entry name" value="LEUCOKININ RECEPTOR-RELATED"/>
    <property type="match status" value="1"/>
</dbReference>
<keyword evidence="7 8" id="KW-0807">Transducer</keyword>
<evidence type="ECO:0000256" key="9">
    <source>
        <dbReference type="SAM" id="MobiDB-lite"/>
    </source>
</evidence>
<dbReference type="Proteomes" id="UP000594262">
    <property type="component" value="Unplaced"/>
</dbReference>
<evidence type="ECO:0000313" key="12">
    <source>
        <dbReference type="EnsemblMetazoa" id="CLYHEMP011806.1"/>
    </source>
</evidence>
<dbReference type="Pfam" id="PF00001">
    <property type="entry name" value="7tm_1"/>
    <property type="match status" value="1"/>
</dbReference>
<feature type="transmembrane region" description="Helical" evidence="10">
    <location>
        <begin position="20"/>
        <end position="42"/>
    </location>
</feature>
<dbReference type="GeneID" id="136816781"/>
<dbReference type="GO" id="GO:0005886">
    <property type="term" value="C:plasma membrane"/>
    <property type="evidence" value="ECO:0007669"/>
    <property type="project" value="TreeGrafter"/>
</dbReference>
<reference evidence="12" key="1">
    <citation type="submission" date="2021-01" db="UniProtKB">
        <authorList>
            <consortium name="EnsemblMetazoa"/>
        </authorList>
    </citation>
    <scope>IDENTIFICATION</scope>
</reference>
<evidence type="ECO:0000259" key="11">
    <source>
        <dbReference type="PROSITE" id="PS50262"/>
    </source>
</evidence>
<keyword evidence="2 8" id="KW-0812">Transmembrane</keyword>
<accession>A0A7M5VEK3</accession>
<evidence type="ECO:0000256" key="1">
    <source>
        <dbReference type="ARBA" id="ARBA00004141"/>
    </source>
</evidence>
<evidence type="ECO:0000256" key="2">
    <source>
        <dbReference type="ARBA" id="ARBA00022692"/>
    </source>
</evidence>